<organism evidence="1 2">
    <name type="scientific">Caldibacillus thermoamylovorans</name>
    <dbReference type="NCBI Taxonomy" id="35841"/>
    <lineage>
        <taxon>Bacteria</taxon>
        <taxon>Bacillati</taxon>
        <taxon>Bacillota</taxon>
        <taxon>Bacilli</taxon>
        <taxon>Bacillales</taxon>
        <taxon>Bacillaceae</taxon>
        <taxon>Caldibacillus</taxon>
    </lineage>
</organism>
<dbReference type="AlphaFoldDB" id="A0A090J3N6"/>
<keyword evidence="2" id="KW-1185">Reference proteome</keyword>
<evidence type="ECO:0000313" key="2">
    <source>
        <dbReference type="Proteomes" id="UP000040576"/>
    </source>
</evidence>
<protein>
    <submittedName>
        <fullName evidence="1">Uncharacterized protein</fullName>
    </submittedName>
</protein>
<gene>
    <name evidence="1" type="ORF">BT1A1_2691</name>
</gene>
<reference evidence="1 2" key="1">
    <citation type="submission" date="2014-07" db="EMBL/GenBank/DDBJ databases">
        <authorList>
            <person name="Wibberg Daniel"/>
        </authorList>
    </citation>
    <scope>NUCLEOTIDE SEQUENCE [LARGE SCALE GENOMIC DNA]</scope>
</reference>
<proteinExistence type="predicted"/>
<sequence>MYFFSYQLSNFQTLPQFNKLLCLKFLSLVFILQYCKADCSIMNILGRIFPFGFVWETAEGKYYSL</sequence>
<accession>A0A090J3N6</accession>
<evidence type="ECO:0000313" key="1">
    <source>
        <dbReference type="EMBL" id="CEE02485.1"/>
    </source>
</evidence>
<dbReference type="Proteomes" id="UP000040576">
    <property type="component" value="Unassembled WGS sequence"/>
</dbReference>
<dbReference type="EMBL" id="CCRF01000076">
    <property type="protein sequence ID" value="CEE02485.1"/>
    <property type="molecule type" value="Genomic_DNA"/>
</dbReference>
<name>A0A090J3N6_9BACI</name>